<gene>
    <name evidence="2" type="ORF">IZ6_19060</name>
</gene>
<reference evidence="2 3" key="1">
    <citation type="submission" date="2020-08" db="EMBL/GenBank/DDBJ databases">
        <title>Genome sequence of Rhizobiales bacterium strain IZ6.</title>
        <authorList>
            <person name="Nakai R."/>
            <person name="Naganuma T."/>
        </authorList>
    </citation>
    <scope>NUCLEOTIDE SEQUENCE [LARGE SCALE GENOMIC DNA]</scope>
    <source>
        <strain evidence="2 3">IZ6</strain>
    </source>
</reference>
<evidence type="ECO:0000256" key="1">
    <source>
        <dbReference type="SAM" id="SignalP"/>
    </source>
</evidence>
<protein>
    <submittedName>
        <fullName evidence="2">Uncharacterized protein</fullName>
    </submittedName>
</protein>
<dbReference type="KEGG" id="tso:IZ6_19060"/>
<evidence type="ECO:0000313" key="3">
    <source>
        <dbReference type="Proteomes" id="UP000515317"/>
    </source>
</evidence>
<feature type="chain" id="PRO_5027985761" evidence="1">
    <location>
        <begin position="20"/>
        <end position="97"/>
    </location>
</feature>
<dbReference type="Proteomes" id="UP000515317">
    <property type="component" value="Chromosome"/>
</dbReference>
<dbReference type="EMBL" id="AP023361">
    <property type="protein sequence ID" value="BCJ91171.1"/>
    <property type="molecule type" value="Genomic_DNA"/>
</dbReference>
<sequence length="97" mass="10750">MIRSLTALSLMALTTPAFADRAEADLCAKNLTEPAISVYNFGISKVEAKSTLEQAVRPYLEPLVQSNKMTEQDARKHGRAAAECLRLVHRKEQLPPQ</sequence>
<feature type="signal peptide" evidence="1">
    <location>
        <begin position="1"/>
        <end position="19"/>
    </location>
</feature>
<dbReference type="RefSeq" id="WP_222874836.1">
    <property type="nucleotide sequence ID" value="NZ_AP023361.1"/>
</dbReference>
<name>A0A6S6QVT3_9HYPH</name>
<keyword evidence="3" id="KW-1185">Reference proteome</keyword>
<proteinExistence type="predicted"/>
<keyword evidence="1" id="KW-0732">Signal</keyword>
<evidence type="ECO:0000313" key="2">
    <source>
        <dbReference type="EMBL" id="BCJ91171.1"/>
    </source>
</evidence>
<organism evidence="2 3">
    <name type="scientific">Terrihabitans soli</name>
    <dbReference type="NCBI Taxonomy" id="708113"/>
    <lineage>
        <taxon>Bacteria</taxon>
        <taxon>Pseudomonadati</taxon>
        <taxon>Pseudomonadota</taxon>
        <taxon>Alphaproteobacteria</taxon>
        <taxon>Hyphomicrobiales</taxon>
        <taxon>Terrihabitans</taxon>
    </lineage>
</organism>
<accession>A0A6S6QVT3</accession>
<dbReference type="AlphaFoldDB" id="A0A6S6QVT3"/>